<dbReference type="Proteomes" id="UP000479710">
    <property type="component" value="Unassembled WGS sequence"/>
</dbReference>
<feature type="region of interest" description="Disordered" evidence="1">
    <location>
        <begin position="32"/>
        <end position="119"/>
    </location>
</feature>
<evidence type="ECO:0000313" key="2">
    <source>
        <dbReference type="EMBL" id="KAF0915275.1"/>
    </source>
</evidence>
<keyword evidence="3" id="KW-1185">Reference proteome</keyword>
<dbReference type="AlphaFoldDB" id="A0A6G1DR06"/>
<gene>
    <name evidence="2" type="ORF">E2562_035220</name>
</gene>
<comment type="caution">
    <text evidence="2">The sequence shown here is derived from an EMBL/GenBank/DDBJ whole genome shotgun (WGS) entry which is preliminary data.</text>
</comment>
<protein>
    <submittedName>
        <fullName evidence="2">Uncharacterized protein</fullName>
    </submittedName>
</protein>
<evidence type="ECO:0000313" key="3">
    <source>
        <dbReference type="Proteomes" id="UP000479710"/>
    </source>
</evidence>
<organism evidence="2 3">
    <name type="scientific">Oryza meyeriana var. granulata</name>
    <dbReference type="NCBI Taxonomy" id="110450"/>
    <lineage>
        <taxon>Eukaryota</taxon>
        <taxon>Viridiplantae</taxon>
        <taxon>Streptophyta</taxon>
        <taxon>Embryophyta</taxon>
        <taxon>Tracheophyta</taxon>
        <taxon>Spermatophyta</taxon>
        <taxon>Magnoliopsida</taxon>
        <taxon>Liliopsida</taxon>
        <taxon>Poales</taxon>
        <taxon>Poaceae</taxon>
        <taxon>BOP clade</taxon>
        <taxon>Oryzoideae</taxon>
        <taxon>Oryzeae</taxon>
        <taxon>Oryzinae</taxon>
        <taxon>Oryza</taxon>
        <taxon>Oryza meyeriana</taxon>
    </lineage>
</organism>
<evidence type="ECO:0000256" key="1">
    <source>
        <dbReference type="SAM" id="MobiDB-lite"/>
    </source>
</evidence>
<reference evidence="2 3" key="1">
    <citation type="submission" date="2019-11" db="EMBL/GenBank/DDBJ databases">
        <title>Whole genome sequence of Oryza granulata.</title>
        <authorList>
            <person name="Li W."/>
        </authorList>
    </citation>
    <scope>NUCLEOTIDE SEQUENCE [LARGE SCALE GENOMIC DNA]</scope>
    <source>
        <strain evidence="3">cv. Menghai</strain>
        <tissue evidence="2">Leaf</tissue>
    </source>
</reference>
<name>A0A6G1DR06_9ORYZ</name>
<sequence length="119" mass="12548">MRWLRDHVLLQILLERSKVCLLGEEKLVLLPASEDYDEDSVGPPLSTASRAISRLSVGAGDREDGAGPAAEEGGGNAGNDAALESRATPPDPPQIHQTEVAAEGSAKVRAAVAQRRPGW</sequence>
<proteinExistence type="predicted"/>
<accession>A0A6G1DR06</accession>
<dbReference type="EMBL" id="SPHZ02000006">
    <property type="protein sequence ID" value="KAF0915275.1"/>
    <property type="molecule type" value="Genomic_DNA"/>
</dbReference>